<keyword evidence="3" id="KW-1185">Reference proteome</keyword>
<accession>A0ABU5SYH8</accession>
<evidence type="ECO:0000259" key="1">
    <source>
        <dbReference type="Pfam" id="PF01225"/>
    </source>
</evidence>
<reference evidence="2 3" key="1">
    <citation type="submission" date="2023-12" db="EMBL/GenBank/DDBJ databases">
        <title>Baltic Sea Cyanobacteria.</title>
        <authorList>
            <person name="Delbaje E."/>
            <person name="Fewer D.P."/>
            <person name="Shishido T.K."/>
        </authorList>
    </citation>
    <scope>NUCLEOTIDE SEQUENCE [LARGE SCALE GENOMIC DNA]</scope>
    <source>
        <strain evidence="2 3">UHCC 0281</strain>
    </source>
</reference>
<keyword evidence="2" id="KW-0436">Ligase</keyword>
<dbReference type="Gene3D" id="3.40.1390.10">
    <property type="entry name" value="MurE/MurF, N-terminal domain"/>
    <property type="match status" value="1"/>
</dbReference>
<dbReference type="SUPFAM" id="SSF63418">
    <property type="entry name" value="MurE/MurF N-terminal domain"/>
    <property type="match status" value="1"/>
</dbReference>
<dbReference type="EMBL" id="JAYGHY010000054">
    <property type="protein sequence ID" value="MEA5443549.1"/>
    <property type="molecule type" value="Genomic_DNA"/>
</dbReference>
<feature type="domain" description="Mur ligase N-terminal catalytic" evidence="1">
    <location>
        <begin position="44"/>
        <end position="86"/>
    </location>
</feature>
<dbReference type="InterPro" id="IPR000713">
    <property type="entry name" value="Mur_ligase_N"/>
</dbReference>
<dbReference type="GO" id="GO:0016874">
    <property type="term" value="F:ligase activity"/>
    <property type="evidence" value="ECO:0007669"/>
    <property type="project" value="UniProtKB-KW"/>
</dbReference>
<organism evidence="2 3">
    <name type="scientific">Cyanobium gracile UHCC 0281</name>
    <dbReference type="NCBI Taxonomy" id="3110309"/>
    <lineage>
        <taxon>Bacteria</taxon>
        <taxon>Bacillati</taxon>
        <taxon>Cyanobacteriota</taxon>
        <taxon>Cyanophyceae</taxon>
        <taxon>Synechococcales</taxon>
        <taxon>Prochlorococcaceae</taxon>
        <taxon>Cyanobium</taxon>
    </lineage>
</organism>
<dbReference type="Proteomes" id="UP001302329">
    <property type="component" value="Unassembled WGS sequence"/>
</dbReference>
<sequence length="90" mass="8661">MTGASSVPPDAAGAAMSPLLQPLLRQVGLPPLPDPTGALAQATVSGVSCDSRRVAPGSLFVGLPGTAVDGGSFWPEVLAAGAVAAVIGPT</sequence>
<name>A0ABU5SYH8_9CYAN</name>
<evidence type="ECO:0000313" key="2">
    <source>
        <dbReference type="EMBL" id="MEA5443549.1"/>
    </source>
</evidence>
<feature type="non-terminal residue" evidence="2">
    <location>
        <position position="90"/>
    </location>
</feature>
<proteinExistence type="predicted"/>
<gene>
    <name evidence="2" type="ORF">VB739_13385</name>
</gene>
<dbReference type="InterPro" id="IPR035911">
    <property type="entry name" value="MurE/MurF_N"/>
</dbReference>
<comment type="caution">
    <text evidence="2">The sequence shown here is derived from an EMBL/GenBank/DDBJ whole genome shotgun (WGS) entry which is preliminary data.</text>
</comment>
<dbReference type="Pfam" id="PF01225">
    <property type="entry name" value="Mur_ligase"/>
    <property type="match status" value="1"/>
</dbReference>
<evidence type="ECO:0000313" key="3">
    <source>
        <dbReference type="Proteomes" id="UP001302329"/>
    </source>
</evidence>
<protein>
    <submittedName>
        <fullName evidence="2">Mur ligase domain-containing protein</fullName>
    </submittedName>
</protein>